<accession>W2CB09</accession>
<dbReference type="EMBL" id="AYYC01000677">
    <property type="protein sequence ID" value="ETK04228.1"/>
    <property type="molecule type" value="Genomic_DNA"/>
</dbReference>
<evidence type="ECO:0000313" key="1">
    <source>
        <dbReference type="EMBL" id="ETK04228.1"/>
    </source>
</evidence>
<evidence type="ECO:0000313" key="2">
    <source>
        <dbReference type="Proteomes" id="UP000018872"/>
    </source>
</evidence>
<comment type="caution">
    <text evidence="1">The sequence shown here is derived from an EMBL/GenBank/DDBJ whole genome shotgun (WGS) entry which is preliminary data.</text>
</comment>
<gene>
    <name evidence="1" type="ORF">T229_10085</name>
</gene>
<name>W2CB09_9BACT</name>
<dbReference type="Proteomes" id="UP000018872">
    <property type="component" value="Unassembled WGS sequence"/>
</dbReference>
<proteinExistence type="predicted"/>
<reference evidence="1 2" key="1">
    <citation type="submission" date="2013-11" db="EMBL/GenBank/DDBJ databases">
        <title>Single cell genomics of uncultured Tannerella BU063 (oral taxon 286).</title>
        <authorList>
            <person name="Beall C.J."/>
            <person name="Campbell A.G."/>
            <person name="Griffen A.L."/>
            <person name="Podar M."/>
            <person name="Leys E.J."/>
        </authorList>
    </citation>
    <scope>NUCLEOTIDE SEQUENCE [LARGE SCALE GENOMIC DNA]</scope>
    <source>
        <strain evidence="1">Cell 5</strain>
    </source>
</reference>
<dbReference type="AlphaFoldDB" id="W2CB09"/>
<protein>
    <submittedName>
        <fullName evidence="1">Uncharacterized protein</fullName>
    </submittedName>
</protein>
<sequence length="61" mass="7333">MEANKLIIGARYIYRTMDGKDVEVTHMGDDGDGRYVFHTRRRMYRFVFGADRVRDRVRAYE</sequence>
<organism evidence="1 2">
    <name type="scientific">Tannerella sp. oral taxon BU063 isolate Cell 5</name>
    <dbReference type="NCBI Taxonomy" id="1410950"/>
    <lineage>
        <taxon>Bacteria</taxon>
        <taxon>Pseudomonadati</taxon>
        <taxon>Bacteroidota</taxon>
        <taxon>Bacteroidia</taxon>
        <taxon>Bacteroidales</taxon>
        <taxon>Tannerellaceae</taxon>
        <taxon>Tannerella</taxon>
    </lineage>
</organism>